<dbReference type="AlphaFoldDB" id="A0A9D3RPV1"/>
<dbReference type="GO" id="GO:0048013">
    <property type="term" value="P:ephrin receptor signaling pathway"/>
    <property type="evidence" value="ECO:0007669"/>
    <property type="project" value="TreeGrafter"/>
</dbReference>
<evidence type="ECO:0000256" key="2">
    <source>
        <dbReference type="ARBA" id="ARBA00023043"/>
    </source>
</evidence>
<dbReference type="PANTHER" id="PTHR24174:SF4">
    <property type="entry name" value="ANKYRIN REPEAT AND SAM DOMAIN-CONTAINING PROTEIN 1A"/>
    <property type="match status" value="1"/>
</dbReference>
<protein>
    <recommendedName>
        <fullName evidence="7">Ankyrin repeat and sterile alpha motif domain containing 1A</fullName>
    </recommendedName>
</protein>
<evidence type="ECO:0000313" key="5">
    <source>
        <dbReference type="EMBL" id="KAG5835407.1"/>
    </source>
</evidence>
<evidence type="ECO:0000256" key="4">
    <source>
        <dbReference type="SAM" id="MobiDB-lite"/>
    </source>
</evidence>
<dbReference type="InterPro" id="IPR002110">
    <property type="entry name" value="Ankyrin_rpt"/>
</dbReference>
<accession>A0A9D3RPV1</accession>
<dbReference type="GO" id="GO:0046875">
    <property type="term" value="F:ephrin receptor binding"/>
    <property type="evidence" value="ECO:0007669"/>
    <property type="project" value="TreeGrafter"/>
</dbReference>
<dbReference type="Proteomes" id="UP001044222">
    <property type="component" value="Chromosome 14"/>
</dbReference>
<feature type="repeat" description="ANK" evidence="3">
    <location>
        <begin position="224"/>
        <end position="256"/>
    </location>
</feature>
<dbReference type="Pfam" id="PF12796">
    <property type="entry name" value="Ank_2"/>
    <property type="match status" value="3"/>
</dbReference>
<dbReference type="PANTHER" id="PTHR24174">
    <property type="entry name" value="ANKYRIN REPEAT AND STERILE ALPHA MOTIF DOMAIN-CONTAINING PROTEIN 1"/>
    <property type="match status" value="1"/>
</dbReference>
<feature type="repeat" description="ANK" evidence="3">
    <location>
        <begin position="192"/>
        <end position="224"/>
    </location>
</feature>
<feature type="repeat" description="ANK" evidence="3">
    <location>
        <begin position="57"/>
        <end position="89"/>
    </location>
</feature>
<dbReference type="SMART" id="SM00248">
    <property type="entry name" value="ANK"/>
    <property type="match status" value="6"/>
</dbReference>
<dbReference type="PROSITE" id="PS50088">
    <property type="entry name" value="ANK_REPEAT"/>
    <property type="match status" value="6"/>
</dbReference>
<dbReference type="PRINTS" id="PR01415">
    <property type="entry name" value="ANKYRIN"/>
</dbReference>
<keyword evidence="6" id="KW-1185">Reference proteome</keyword>
<organism evidence="5 6">
    <name type="scientific">Anguilla anguilla</name>
    <name type="common">European freshwater eel</name>
    <name type="synonym">Muraena anguilla</name>
    <dbReference type="NCBI Taxonomy" id="7936"/>
    <lineage>
        <taxon>Eukaryota</taxon>
        <taxon>Metazoa</taxon>
        <taxon>Chordata</taxon>
        <taxon>Craniata</taxon>
        <taxon>Vertebrata</taxon>
        <taxon>Euteleostomi</taxon>
        <taxon>Actinopterygii</taxon>
        <taxon>Neopterygii</taxon>
        <taxon>Teleostei</taxon>
        <taxon>Anguilliformes</taxon>
        <taxon>Anguillidae</taxon>
        <taxon>Anguilla</taxon>
    </lineage>
</organism>
<evidence type="ECO:0008006" key="7">
    <source>
        <dbReference type="Google" id="ProtNLM"/>
    </source>
</evidence>
<dbReference type="InterPro" id="IPR033635">
    <property type="entry name" value="ANKS1/Caskin"/>
</dbReference>
<feature type="compositionally biased region" description="Polar residues" evidence="4">
    <location>
        <begin position="343"/>
        <end position="362"/>
    </location>
</feature>
<dbReference type="SUPFAM" id="SSF48403">
    <property type="entry name" value="Ankyrin repeat"/>
    <property type="match status" value="1"/>
</dbReference>
<dbReference type="EMBL" id="JAFIRN010000014">
    <property type="protein sequence ID" value="KAG5835407.1"/>
    <property type="molecule type" value="Genomic_DNA"/>
</dbReference>
<dbReference type="InterPro" id="IPR036770">
    <property type="entry name" value="Ankyrin_rpt-contain_sf"/>
</dbReference>
<evidence type="ECO:0000313" key="6">
    <source>
        <dbReference type="Proteomes" id="UP001044222"/>
    </source>
</evidence>
<reference evidence="5" key="1">
    <citation type="submission" date="2021-01" db="EMBL/GenBank/DDBJ databases">
        <title>A chromosome-scale assembly of European eel, Anguilla anguilla.</title>
        <authorList>
            <person name="Henkel C."/>
            <person name="Jong-Raadsen S.A."/>
            <person name="Dufour S."/>
            <person name="Weltzien F.-A."/>
            <person name="Palstra A.P."/>
            <person name="Pelster B."/>
            <person name="Spaink H.P."/>
            <person name="Van Den Thillart G.E."/>
            <person name="Jansen H."/>
            <person name="Zahm M."/>
            <person name="Klopp C."/>
            <person name="Cedric C."/>
            <person name="Louis A."/>
            <person name="Berthelot C."/>
            <person name="Parey E."/>
            <person name="Roest Crollius H."/>
            <person name="Montfort J."/>
            <person name="Robinson-Rechavi M."/>
            <person name="Bucao C."/>
            <person name="Bouchez O."/>
            <person name="Gislard M."/>
            <person name="Lluch J."/>
            <person name="Milhes M."/>
            <person name="Lampietro C."/>
            <person name="Lopez Roques C."/>
            <person name="Donnadieu C."/>
            <person name="Braasch I."/>
            <person name="Desvignes T."/>
            <person name="Postlethwait J."/>
            <person name="Bobe J."/>
            <person name="Guiguen Y."/>
            <person name="Dirks R."/>
        </authorList>
    </citation>
    <scope>NUCLEOTIDE SEQUENCE</scope>
    <source>
        <strain evidence="5">Tag_6206</strain>
        <tissue evidence="5">Liver</tissue>
    </source>
</reference>
<feature type="repeat" description="ANK" evidence="3">
    <location>
        <begin position="90"/>
        <end position="122"/>
    </location>
</feature>
<feature type="compositionally biased region" description="Low complexity" evidence="4">
    <location>
        <begin position="490"/>
        <end position="509"/>
    </location>
</feature>
<feature type="repeat" description="ANK" evidence="3">
    <location>
        <begin position="126"/>
        <end position="158"/>
    </location>
</feature>
<keyword evidence="2 3" id="KW-0040">ANK repeat</keyword>
<dbReference type="PROSITE" id="PS50297">
    <property type="entry name" value="ANK_REP_REGION"/>
    <property type="match status" value="6"/>
</dbReference>
<proteinExistence type="predicted"/>
<feature type="region of interest" description="Disordered" evidence="4">
    <location>
        <begin position="412"/>
        <end position="542"/>
    </location>
</feature>
<evidence type="ECO:0000256" key="1">
    <source>
        <dbReference type="ARBA" id="ARBA00022737"/>
    </source>
</evidence>
<feature type="region of interest" description="Disordered" evidence="4">
    <location>
        <begin position="374"/>
        <end position="393"/>
    </location>
</feature>
<feature type="region of interest" description="Disordered" evidence="4">
    <location>
        <begin position="280"/>
        <end position="367"/>
    </location>
</feature>
<feature type="compositionally biased region" description="Pro residues" evidence="4">
    <location>
        <begin position="430"/>
        <end position="440"/>
    </location>
</feature>
<name>A0A9D3RPV1_ANGAN</name>
<feature type="repeat" description="ANK" evidence="3">
    <location>
        <begin position="159"/>
        <end position="183"/>
    </location>
</feature>
<dbReference type="GO" id="GO:0005829">
    <property type="term" value="C:cytosol"/>
    <property type="evidence" value="ECO:0007669"/>
    <property type="project" value="TreeGrafter"/>
</dbReference>
<dbReference type="Gene3D" id="1.25.40.20">
    <property type="entry name" value="Ankyrin repeat-containing domain"/>
    <property type="match status" value="2"/>
</dbReference>
<gene>
    <name evidence="5" type="ORF">ANANG_G00243650</name>
</gene>
<evidence type="ECO:0000256" key="3">
    <source>
        <dbReference type="PROSITE-ProRule" id="PRU00023"/>
    </source>
</evidence>
<keyword evidence="1" id="KW-0677">Repeat</keyword>
<comment type="caution">
    <text evidence="5">The sequence shown here is derived from an EMBL/GenBank/DDBJ whole genome shotgun (WGS) entry which is preliminary data.</text>
</comment>
<sequence length="572" mass="60599">MERRGTIGVCLYCQEAVVSACMKALRSPGSGTAVPVTPDSLGRGLWRGPSVNCADSTGYTPLHHAALNGQSEVVQALLRNEALTNIADHKGCSPLHLAAWRGDERIVRLLIHQSPSQPKLNEQNNDNDTPLHCAAQYGHAEVVRLLLAEQADPATRNNRLETPLDLAALYGRLEVVRLLLAAGPALLACRAPTHTPLHLAARNGHLPVVQVLLEAGMDINCETEKGSALHEAALFGKTDVVQKLLSAGIDASMVDSRGHTALDTVREVPSRKSREIAALIRGSPEEVGSESLHANGSLDEKEVTGEEDAGDPTYELLSTPKTRGPLSRQDSVSQTDEDDVTIPPSSLLPQNRNPLPQTNPGQTLPLLGQELGAERPGLRAHPGDTAQPARARSTAATAAVAVAVPEQFAGLLHGSSPVTEGREDPFRTPSGPPRAPPPGDPRTGPSAMSAPLLDRDPTAIYATVVHSRARDVRDPPDATPPGKARPAPGDLKLTRSLSKSDSDLLVSPPGEEEGGLGGRSESVSDCSAGKKHMERSPSFTSEWDEIEKIMNLIGAGIQFSRDPPVTPTGTYT</sequence>